<feature type="domain" description="TonB-dependent receptor-like beta-barrel" evidence="16">
    <location>
        <begin position="305"/>
        <end position="717"/>
    </location>
</feature>
<dbReference type="InterPro" id="IPR036942">
    <property type="entry name" value="Beta-barrel_TonB_sf"/>
</dbReference>
<dbReference type="Pfam" id="PF07715">
    <property type="entry name" value="Plug"/>
    <property type="match status" value="1"/>
</dbReference>
<reference evidence="18 19" key="1">
    <citation type="submission" date="2024-04" db="EMBL/GenBank/DDBJ databases">
        <title>Novel species of the genus Ideonella isolated from streams.</title>
        <authorList>
            <person name="Lu H."/>
        </authorList>
    </citation>
    <scope>NUCLEOTIDE SEQUENCE [LARGE SCALE GENOMIC DNA]</scope>
    <source>
        <strain evidence="18 19">LYT19W</strain>
    </source>
</reference>
<gene>
    <name evidence="18" type="ORF">AACH00_14820</name>
</gene>
<evidence type="ECO:0000313" key="19">
    <source>
        <dbReference type="Proteomes" id="UP001379945"/>
    </source>
</evidence>
<sequence>MSRPLRRAQRDLAHPIVRALPLAVALAWVPALSQAQEAAPAEAGKLSTVTVTAERRTENIKDVPISVSSLKGEALDVLNASGEDLRMLAGRVPSLNIESSFGRAFPRFYIRGYGNTDFHLNASQPVSLILDDVVQENPVLKGFPIFDTAAVEVLAGPQGTLFGRNTPAGLVKFESVKPGKTFGGYASVSAGTYGTINLEGAVNLPINTDWQARVSAQAQHRDNWVTNASPAGLQTKFLEGYDDNAVRAQLLYGAGTAFSALFNVHARDLDGSARLFRANILKAGTNDFIDGFDPKVVQFDGKNEQQIRTKGANAHLTWKFDGVTLHSITGLETVRSFSRGDVDGGYGAAFLPTGGGPGLIPFPSETADGMSGHSQWTQELRAESAITGPLSWQAGVYLFREKYTIDSSSYDSLGGGALTGVTHTHQRNNAWAVFGSVNYALRPDLTLRGGLRYTHDAKRLSTDPDASLNTTNGLSADTSDGKVTGDVAATWKLDKDVNLYARVATGVRGSSIQPASAFGPQSSAGPETSTSYEVGVKADLFERRARMTANLFHYDVKNQQLSAVGGNSNVTTLVSAKKASGEGAEFTLEAYLTPNLLLGLNGSLNFTKIKDPDLTVFGCAQCTVTDPAGTTAGTFHIDGNSLPQAPRQVANVNLRYGMPTADGELYVYTDWTYRSKINFFLYDSVEFTGKSLTTGGLRVGYIWGNGKYEVAAYGRNITNQVRATGGIDFNNLTAFINEPRMWGAQFKATF</sequence>
<accession>A0ABU9CB07</accession>
<evidence type="ECO:0000256" key="12">
    <source>
        <dbReference type="PROSITE-ProRule" id="PRU01360"/>
    </source>
</evidence>
<evidence type="ECO:0000256" key="7">
    <source>
        <dbReference type="ARBA" id="ARBA00023004"/>
    </source>
</evidence>
<feature type="domain" description="TonB-dependent receptor plug" evidence="17">
    <location>
        <begin position="60"/>
        <end position="169"/>
    </location>
</feature>
<keyword evidence="10 12" id="KW-0472">Membrane</keyword>
<dbReference type="InterPro" id="IPR039426">
    <property type="entry name" value="TonB-dep_rcpt-like"/>
</dbReference>
<evidence type="ECO:0000256" key="15">
    <source>
        <dbReference type="SAM" id="SignalP"/>
    </source>
</evidence>
<keyword evidence="5 12" id="KW-0812">Transmembrane</keyword>
<keyword evidence="4" id="KW-0410">Iron transport</keyword>
<evidence type="ECO:0000256" key="10">
    <source>
        <dbReference type="ARBA" id="ARBA00023136"/>
    </source>
</evidence>
<dbReference type="EMBL" id="JBBUTI010000010">
    <property type="protein sequence ID" value="MEK8047632.1"/>
    <property type="molecule type" value="Genomic_DNA"/>
</dbReference>
<feature type="short sequence motif" description="TonB C-terminal box" evidence="13">
    <location>
        <begin position="733"/>
        <end position="750"/>
    </location>
</feature>
<evidence type="ECO:0000313" key="18">
    <source>
        <dbReference type="EMBL" id="MEK8047632.1"/>
    </source>
</evidence>
<dbReference type="PROSITE" id="PS52016">
    <property type="entry name" value="TONB_DEPENDENT_REC_3"/>
    <property type="match status" value="1"/>
</dbReference>
<evidence type="ECO:0000256" key="1">
    <source>
        <dbReference type="ARBA" id="ARBA00004571"/>
    </source>
</evidence>
<feature type="chain" id="PRO_5045609777" evidence="15">
    <location>
        <begin position="36"/>
        <end position="750"/>
    </location>
</feature>
<dbReference type="Gene3D" id="2.40.170.20">
    <property type="entry name" value="TonB-dependent receptor, beta-barrel domain"/>
    <property type="match status" value="1"/>
</dbReference>
<keyword evidence="6 15" id="KW-0732">Signal</keyword>
<evidence type="ECO:0000256" key="8">
    <source>
        <dbReference type="ARBA" id="ARBA00023065"/>
    </source>
</evidence>
<keyword evidence="11 12" id="KW-0998">Cell outer membrane</keyword>
<dbReference type="RefSeq" id="WP_341399939.1">
    <property type="nucleotide sequence ID" value="NZ_JBBUTI010000010.1"/>
</dbReference>
<organism evidence="18 19">
    <name type="scientific">Ideonella margarita</name>
    <dbReference type="NCBI Taxonomy" id="2984191"/>
    <lineage>
        <taxon>Bacteria</taxon>
        <taxon>Pseudomonadati</taxon>
        <taxon>Pseudomonadota</taxon>
        <taxon>Betaproteobacteria</taxon>
        <taxon>Burkholderiales</taxon>
        <taxon>Sphaerotilaceae</taxon>
        <taxon>Ideonella</taxon>
    </lineage>
</organism>
<evidence type="ECO:0000256" key="14">
    <source>
        <dbReference type="RuleBase" id="RU003357"/>
    </source>
</evidence>
<evidence type="ECO:0000256" key="4">
    <source>
        <dbReference type="ARBA" id="ARBA00022496"/>
    </source>
</evidence>
<dbReference type="PROSITE" id="PS01156">
    <property type="entry name" value="TONB_DEPENDENT_REC_2"/>
    <property type="match status" value="1"/>
</dbReference>
<keyword evidence="8" id="KW-0406">Ion transport</keyword>
<evidence type="ECO:0000256" key="11">
    <source>
        <dbReference type="ARBA" id="ARBA00023237"/>
    </source>
</evidence>
<evidence type="ECO:0000259" key="16">
    <source>
        <dbReference type="Pfam" id="PF00593"/>
    </source>
</evidence>
<protein>
    <submittedName>
        <fullName evidence="18">TonB-dependent receptor</fullName>
    </submittedName>
</protein>
<keyword evidence="18" id="KW-0675">Receptor</keyword>
<dbReference type="InterPro" id="IPR010917">
    <property type="entry name" value="TonB_rcpt_CS"/>
</dbReference>
<feature type="signal peptide" evidence="15">
    <location>
        <begin position="1"/>
        <end position="35"/>
    </location>
</feature>
<proteinExistence type="inferred from homology"/>
<dbReference type="Proteomes" id="UP001379945">
    <property type="component" value="Unassembled WGS sequence"/>
</dbReference>
<evidence type="ECO:0000256" key="3">
    <source>
        <dbReference type="ARBA" id="ARBA00022452"/>
    </source>
</evidence>
<dbReference type="SUPFAM" id="SSF56935">
    <property type="entry name" value="Porins"/>
    <property type="match status" value="1"/>
</dbReference>
<dbReference type="PANTHER" id="PTHR32552">
    <property type="entry name" value="FERRICHROME IRON RECEPTOR-RELATED"/>
    <property type="match status" value="1"/>
</dbReference>
<evidence type="ECO:0000256" key="9">
    <source>
        <dbReference type="ARBA" id="ARBA00023077"/>
    </source>
</evidence>
<comment type="subcellular location">
    <subcellularLocation>
        <location evidence="1 12">Cell outer membrane</location>
        <topology evidence="1 12">Multi-pass membrane protein</topology>
    </subcellularLocation>
</comment>
<dbReference type="InterPro" id="IPR000531">
    <property type="entry name" value="Beta-barrel_TonB"/>
</dbReference>
<dbReference type="Pfam" id="PF00593">
    <property type="entry name" value="TonB_dep_Rec_b-barrel"/>
    <property type="match status" value="1"/>
</dbReference>
<keyword evidence="9 14" id="KW-0798">TonB box</keyword>
<comment type="similarity">
    <text evidence="12 14">Belongs to the TonB-dependent receptor family.</text>
</comment>
<evidence type="ECO:0000256" key="2">
    <source>
        <dbReference type="ARBA" id="ARBA00022448"/>
    </source>
</evidence>
<evidence type="ECO:0000259" key="17">
    <source>
        <dbReference type="Pfam" id="PF07715"/>
    </source>
</evidence>
<keyword evidence="19" id="KW-1185">Reference proteome</keyword>
<keyword evidence="3 12" id="KW-1134">Transmembrane beta strand</keyword>
<dbReference type="InterPro" id="IPR012910">
    <property type="entry name" value="Plug_dom"/>
</dbReference>
<evidence type="ECO:0000256" key="5">
    <source>
        <dbReference type="ARBA" id="ARBA00022692"/>
    </source>
</evidence>
<name>A0ABU9CB07_9BURK</name>
<dbReference type="PANTHER" id="PTHR32552:SF81">
    <property type="entry name" value="TONB-DEPENDENT OUTER MEMBRANE RECEPTOR"/>
    <property type="match status" value="1"/>
</dbReference>
<keyword evidence="2 12" id="KW-0813">Transport</keyword>
<evidence type="ECO:0000256" key="6">
    <source>
        <dbReference type="ARBA" id="ARBA00022729"/>
    </source>
</evidence>
<comment type="caution">
    <text evidence="18">The sequence shown here is derived from an EMBL/GenBank/DDBJ whole genome shotgun (WGS) entry which is preliminary data.</text>
</comment>
<keyword evidence="7" id="KW-0408">Iron</keyword>
<evidence type="ECO:0000256" key="13">
    <source>
        <dbReference type="PROSITE-ProRule" id="PRU10144"/>
    </source>
</evidence>